<protein>
    <submittedName>
        <fullName evidence="1">Uncharacterized protein</fullName>
    </submittedName>
</protein>
<sequence length="117" mass="13516">MDPKMEGIYDKGKMEILVEMALLCLEENKYERSTMKQIESKLSAVAVCRDDTSEIIFHSVFHLILYTWRSPCISSSSDYGYEAQASIYDFDGDHKHRSAFFLSTYHVPEDNETSTNK</sequence>
<proteinExistence type="predicted"/>
<dbReference type="EMBL" id="PKMF04000309">
    <property type="protein sequence ID" value="KAK7838293.1"/>
    <property type="molecule type" value="Genomic_DNA"/>
</dbReference>
<accession>A0AAW0KFV2</accession>
<keyword evidence="2" id="KW-1185">Reference proteome</keyword>
<dbReference type="AlphaFoldDB" id="A0AAW0KFV2"/>
<organism evidence="1 2">
    <name type="scientific">Quercus suber</name>
    <name type="common">Cork oak</name>
    <dbReference type="NCBI Taxonomy" id="58331"/>
    <lineage>
        <taxon>Eukaryota</taxon>
        <taxon>Viridiplantae</taxon>
        <taxon>Streptophyta</taxon>
        <taxon>Embryophyta</taxon>
        <taxon>Tracheophyta</taxon>
        <taxon>Spermatophyta</taxon>
        <taxon>Magnoliopsida</taxon>
        <taxon>eudicotyledons</taxon>
        <taxon>Gunneridae</taxon>
        <taxon>Pentapetalae</taxon>
        <taxon>rosids</taxon>
        <taxon>fabids</taxon>
        <taxon>Fagales</taxon>
        <taxon>Fagaceae</taxon>
        <taxon>Quercus</taxon>
    </lineage>
</organism>
<evidence type="ECO:0000313" key="2">
    <source>
        <dbReference type="Proteomes" id="UP000237347"/>
    </source>
</evidence>
<comment type="caution">
    <text evidence="1">The sequence shown here is derived from an EMBL/GenBank/DDBJ whole genome shotgun (WGS) entry which is preliminary data.</text>
</comment>
<gene>
    <name evidence="1" type="ORF">CFP56_019992</name>
</gene>
<reference evidence="1 2" key="1">
    <citation type="journal article" date="2018" name="Sci. Data">
        <title>The draft genome sequence of cork oak.</title>
        <authorList>
            <person name="Ramos A.M."/>
            <person name="Usie A."/>
            <person name="Barbosa P."/>
            <person name="Barros P.M."/>
            <person name="Capote T."/>
            <person name="Chaves I."/>
            <person name="Simoes F."/>
            <person name="Abreu I."/>
            <person name="Carrasquinho I."/>
            <person name="Faro C."/>
            <person name="Guimaraes J.B."/>
            <person name="Mendonca D."/>
            <person name="Nobrega F."/>
            <person name="Rodrigues L."/>
            <person name="Saibo N.J.M."/>
            <person name="Varela M.C."/>
            <person name="Egas C."/>
            <person name="Matos J."/>
            <person name="Miguel C.M."/>
            <person name="Oliveira M.M."/>
            <person name="Ricardo C.P."/>
            <person name="Goncalves S."/>
        </authorList>
    </citation>
    <scope>NUCLEOTIDE SEQUENCE [LARGE SCALE GENOMIC DNA]</scope>
    <source>
        <strain evidence="2">cv. HL8</strain>
    </source>
</reference>
<name>A0AAW0KFV2_QUESU</name>
<evidence type="ECO:0000313" key="1">
    <source>
        <dbReference type="EMBL" id="KAK7838293.1"/>
    </source>
</evidence>
<dbReference type="Proteomes" id="UP000237347">
    <property type="component" value="Unassembled WGS sequence"/>
</dbReference>